<proteinExistence type="inferred from homology"/>
<dbReference type="SUPFAM" id="SSF49452">
    <property type="entry name" value="Starch-binding domain-like"/>
    <property type="match status" value="1"/>
</dbReference>
<comment type="similarity">
    <text evidence="8">Belongs to the TonB-dependent receptor family.</text>
</comment>
<dbReference type="InterPro" id="IPR012910">
    <property type="entry name" value="Plug_dom"/>
</dbReference>
<dbReference type="InterPro" id="IPR036942">
    <property type="entry name" value="Beta-barrel_TonB_sf"/>
</dbReference>
<keyword evidence="2" id="KW-0813">Transport</keyword>
<dbReference type="Proteomes" id="UP000295164">
    <property type="component" value="Unassembled WGS sequence"/>
</dbReference>
<dbReference type="InterPro" id="IPR039426">
    <property type="entry name" value="TonB-dep_rcpt-like"/>
</dbReference>
<comment type="caution">
    <text evidence="11">The sequence shown here is derived from an EMBL/GenBank/DDBJ whole genome shotgun (WGS) entry which is preliminary data.</text>
</comment>
<keyword evidence="11" id="KW-0675">Receptor</keyword>
<dbReference type="GO" id="GO:0009279">
    <property type="term" value="C:cell outer membrane"/>
    <property type="evidence" value="ECO:0007669"/>
    <property type="project" value="UniProtKB-SubCell"/>
</dbReference>
<dbReference type="GO" id="GO:0030246">
    <property type="term" value="F:carbohydrate binding"/>
    <property type="evidence" value="ECO:0007669"/>
    <property type="project" value="InterPro"/>
</dbReference>
<dbReference type="OrthoDB" id="9804995at2"/>
<evidence type="ECO:0000256" key="6">
    <source>
        <dbReference type="ARBA" id="ARBA00023136"/>
    </source>
</evidence>
<dbReference type="RefSeq" id="WP_131851551.1">
    <property type="nucleotide sequence ID" value="NZ_SKFH01000009.1"/>
</dbReference>
<dbReference type="Gene3D" id="2.60.40.1120">
    <property type="entry name" value="Carboxypeptidase-like, regulatory domain"/>
    <property type="match status" value="1"/>
</dbReference>
<dbReference type="EMBL" id="SKFH01000009">
    <property type="protein sequence ID" value="TCZ72916.1"/>
    <property type="molecule type" value="Genomic_DNA"/>
</dbReference>
<dbReference type="Pfam" id="PF00593">
    <property type="entry name" value="TonB_dep_Rec_b-barrel"/>
    <property type="match status" value="1"/>
</dbReference>
<dbReference type="Gene3D" id="2.40.170.20">
    <property type="entry name" value="TonB-dependent receptor, beta-barrel domain"/>
    <property type="match status" value="1"/>
</dbReference>
<dbReference type="InterPro" id="IPR000531">
    <property type="entry name" value="Beta-barrel_TonB"/>
</dbReference>
<keyword evidence="7" id="KW-0998">Cell outer membrane</keyword>
<keyword evidence="3" id="KW-1134">Transmembrane beta strand</keyword>
<evidence type="ECO:0000313" key="11">
    <source>
        <dbReference type="EMBL" id="TCZ72916.1"/>
    </source>
</evidence>
<dbReference type="PANTHER" id="PTHR30069">
    <property type="entry name" value="TONB-DEPENDENT OUTER MEMBRANE RECEPTOR"/>
    <property type="match status" value="1"/>
</dbReference>
<gene>
    <name evidence="11" type="ORF">E0486_07580</name>
</gene>
<evidence type="ECO:0000256" key="2">
    <source>
        <dbReference type="ARBA" id="ARBA00022448"/>
    </source>
</evidence>
<dbReference type="PANTHER" id="PTHR30069:SF57">
    <property type="entry name" value="TONB-DEPENDENT RECEPTOR"/>
    <property type="match status" value="1"/>
</dbReference>
<evidence type="ECO:0000256" key="4">
    <source>
        <dbReference type="ARBA" id="ARBA00022692"/>
    </source>
</evidence>
<evidence type="ECO:0000256" key="8">
    <source>
        <dbReference type="RuleBase" id="RU003357"/>
    </source>
</evidence>
<evidence type="ECO:0000259" key="9">
    <source>
        <dbReference type="Pfam" id="PF00593"/>
    </source>
</evidence>
<sequence length="814" mass="89848">MTFPQQRFLLLLLFLACGLETLCQSTGRLTGTIVDRNSQRPLPGITLTIEPSGRSTASDSLGNFVLPDLAPGSYSLQVTGAGWVARSVPNLVVTTGNVQTVVVELEAAVKELNAVIVQSRRPSVRAATLESPLSVQRLSTEEIRSNPGGNFDISRVIQTLPGVGGGVGGGSFRNDIVIRGGAPSENVFYLDGIEVPVINHFSTQGSGGGPQGILNVSFIEDVKLNTSAFEARYDNALSSVFQFRQKTGNPDRLQGNLRLSGTEAAATFDGPLGKNTTFLASARRSYLQLLFRLIDLPIRPNYWDFQFKTTTRLSPRTTLSVLGLGAIDEFRFAAPRTATPEKLYAISSNPTINQWSYTVGATLRRLTPRGFWNLSLSRNTLNNRAEGYQDNLNPAPGEQNLDIRSNETENKLRFDASSNYATWKLSWGAVAQYVDFDNRFYQLFRPLLTDPQGATQPAQEFRTNASTHFLRYGAFVQAGTRLLNRRLALSGGFRVDGNGAENGESNLLRQWSPRASASYAIADKWNVSASYGLYYRLPGYTQLAFGGNGGVPLNPGRYIRSTHWVGGVEFLPTANSRITLEGFRKKYARYPVSISDGISLANKGTEFGAIGNEPIVQSGEGRAWGIELFAQQKLTKRLYGLFSYTFYRSEFSNANGRYAPSTWDNRHLLSLTTGYKAGPNWEFGLKFRYQGAAPFTPYNLEASRLNYFSLGRGVPDYLRINTERLPAFHAADIRVDRRWNFRRLSLDVFLDIQNVYGAGGSSLPFYTFQRNADNSAFVTTDGQAPQRNGSNTVPVVLQDNDGRPLPTIGFILEF</sequence>
<keyword evidence="4" id="KW-0812">Transmembrane</keyword>
<accession>A0A4R4E0N0</accession>
<evidence type="ECO:0000256" key="5">
    <source>
        <dbReference type="ARBA" id="ARBA00023077"/>
    </source>
</evidence>
<dbReference type="GO" id="GO:0044718">
    <property type="term" value="P:siderophore transmembrane transport"/>
    <property type="evidence" value="ECO:0007669"/>
    <property type="project" value="TreeGrafter"/>
</dbReference>
<dbReference type="GO" id="GO:0015344">
    <property type="term" value="F:siderophore uptake transmembrane transporter activity"/>
    <property type="evidence" value="ECO:0007669"/>
    <property type="project" value="TreeGrafter"/>
</dbReference>
<keyword evidence="5 8" id="KW-0798">TonB box</keyword>
<dbReference type="AlphaFoldDB" id="A0A4R4E0N0"/>
<evidence type="ECO:0000256" key="3">
    <source>
        <dbReference type="ARBA" id="ARBA00022452"/>
    </source>
</evidence>
<comment type="subcellular location">
    <subcellularLocation>
        <location evidence="1">Cell outer membrane</location>
        <topology evidence="1">Multi-pass membrane protein</topology>
    </subcellularLocation>
</comment>
<organism evidence="11 12">
    <name type="scientific">Flaviaesturariibacter aridisoli</name>
    <dbReference type="NCBI Taxonomy" id="2545761"/>
    <lineage>
        <taxon>Bacteria</taxon>
        <taxon>Pseudomonadati</taxon>
        <taxon>Bacteroidota</taxon>
        <taxon>Chitinophagia</taxon>
        <taxon>Chitinophagales</taxon>
        <taxon>Chitinophagaceae</taxon>
        <taxon>Flaviaestuariibacter</taxon>
    </lineage>
</organism>
<evidence type="ECO:0000256" key="1">
    <source>
        <dbReference type="ARBA" id="ARBA00004571"/>
    </source>
</evidence>
<evidence type="ECO:0000256" key="7">
    <source>
        <dbReference type="ARBA" id="ARBA00023237"/>
    </source>
</evidence>
<dbReference type="Pfam" id="PF13620">
    <property type="entry name" value="CarboxypepD_reg"/>
    <property type="match status" value="1"/>
</dbReference>
<dbReference type="InterPro" id="IPR037066">
    <property type="entry name" value="Plug_dom_sf"/>
</dbReference>
<dbReference type="Pfam" id="PF07715">
    <property type="entry name" value="Plug"/>
    <property type="match status" value="1"/>
</dbReference>
<protein>
    <submittedName>
        <fullName evidence="11">TonB-dependent receptor</fullName>
    </submittedName>
</protein>
<feature type="domain" description="TonB-dependent receptor-like beta-barrel" evidence="9">
    <location>
        <begin position="337"/>
        <end position="755"/>
    </location>
</feature>
<keyword evidence="6 8" id="KW-0472">Membrane</keyword>
<dbReference type="InterPro" id="IPR013784">
    <property type="entry name" value="Carb-bd-like_fold"/>
</dbReference>
<dbReference type="SUPFAM" id="SSF56935">
    <property type="entry name" value="Porins"/>
    <property type="match status" value="1"/>
</dbReference>
<reference evidence="11 12" key="1">
    <citation type="submission" date="2019-03" db="EMBL/GenBank/DDBJ databases">
        <authorList>
            <person name="Kim M.K.M."/>
        </authorList>
    </citation>
    <scope>NUCLEOTIDE SEQUENCE [LARGE SCALE GENOMIC DNA]</scope>
    <source>
        <strain evidence="11 12">17J68-15</strain>
    </source>
</reference>
<feature type="domain" description="TonB-dependent receptor plug" evidence="10">
    <location>
        <begin position="129"/>
        <end position="235"/>
    </location>
</feature>
<evidence type="ECO:0000259" key="10">
    <source>
        <dbReference type="Pfam" id="PF07715"/>
    </source>
</evidence>
<evidence type="ECO:0000313" key="12">
    <source>
        <dbReference type="Proteomes" id="UP000295164"/>
    </source>
</evidence>
<dbReference type="Gene3D" id="2.170.130.10">
    <property type="entry name" value="TonB-dependent receptor, plug domain"/>
    <property type="match status" value="1"/>
</dbReference>
<keyword evidence="12" id="KW-1185">Reference proteome</keyword>
<name>A0A4R4E0N0_9BACT</name>